<evidence type="ECO:0000313" key="2">
    <source>
        <dbReference type="Proteomes" id="UP000780801"/>
    </source>
</evidence>
<keyword evidence="1" id="KW-0808">Transferase</keyword>
<gene>
    <name evidence="1" type="primary">MAPKAPK2</name>
    <name evidence="1" type="ORF">BGW38_007384</name>
</gene>
<dbReference type="OrthoDB" id="248923at2759"/>
<dbReference type="Gene3D" id="1.10.510.10">
    <property type="entry name" value="Transferase(Phosphotransferase) domain 1"/>
    <property type="match status" value="1"/>
</dbReference>
<proteinExistence type="predicted"/>
<protein>
    <submittedName>
        <fullName evidence="1">MAP kinase-activated protein kinase 2</fullName>
    </submittedName>
</protein>
<keyword evidence="1" id="KW-0418">Kinase</keyword>
<evidence type="ECO:0000313" key="1">
    <source>
        <dbReference type="EMBL" id="KAF9577414.1"/>
    </source>
</evidence>
<name>A0A9P6FLE2_9FUNG</name>
<sequence length="139" mass="16222">MSRIHPFASSYGNIDEEEMRKKTRNNTLSFSSPVWRGISFEAKRLIDGLLKTNPKERWTIDMVLASNWIQNDSVWLQQMYKKVVQEHWSTTLKHFRTVQLSETPKSSAVIGFDTSSKFGAHSMTKKREFQTGKQGKWDH</sequence>
<accession>A0A9P6FLE2</accession>
<dbReference type="InterPro" id="IPR011009">
    <property type="entry name" value="Kinase-like_dom_sf"/>
</dbReference>
<reference evidence="1" key="1">
    <citation type="journal article" date="2020" name="Fungal Divers.">
        <title>Resolving the Mortierellaceae phylogeny through synthesis of multi-gene phylogenetics and phylogenomics.</title>
        <authorList>
            <person name="Vandepol N."/>
            <person name="Liber J."/>
            <person name="Desiro A."/>
            <person name="Na H."/>
            <person name="Kennedy M."/>
            <person name="Barry K."/>
            <person name="Grigoriev I.V."/>
            <person name="Miller A.N."/>
            <person name="O'Donnell K."/>
            <person name="Stajich J.E."/>
            <person name="Bonito G."/>
        </authorList>
    </citation>
    <scope>NUCLEOTIDE SEQUENCE</scope>
    <source>
        <strain evidence="1">KOD1015</strain>
    </source>
</reference>
<dbReference type="SUPFAM" id="SSF56112">
    <property type="entry name" value="Protein kinase-like (PK-like)"/>
    <property type="match status" value="1"/>
</dbReference>
<organism evidence="1 2">
    <name type="scientific">Lunasporangiospora selenospora</name>
    <dbReference type="NCBI Taxonomy" id="979761"/>
    <lineage>
        <taxon>Eukaryota</taxon>
        <taxon>Fungi</taxon>
        <taxon>Fungi incertae sedis</taxon>
        <taxon>Mucoromycota</taxon>
        <taxon>Mortierellomycotina</taxon>
        <taxon>Mortierellomycetes</taxon>
        <taxon>Mortierellales</taxon>
        <taxon>Mortierellaceae</taxon>
        <taxon>Lunasporangiospora</taxon>
    </lineage>
</organism>
<dbReference type="Proteomes" id="UP000780801">
    <property type="component" value="Unassembled WGS sequence"/>
</dbReference>
<comment type="caution">
    <text evidence="1">The sequence shown here is derived from an EMBL/GenBank/DDBJ whole genome shotgun (WGS) entry which is preliminary data.</text>
</comment>
<dbReference type="EMBL" id="JAABOA010004868">
    <property type="protein sequence ID" value="KAF9577414.1"/>
    <property type="molecule type" value="Genomic_DNA"/>
</dbReference>
<dbReference type="GO" id="GO:0016301">
    <property type="term" value="F:kinase activity"/>
    <property type="evidence" value="ECO:0007669"/>
    <property type="project" value="UniProtKB-KW"/>
</dbReference>
<dbReference type="AlphaFoldDB" id="A0A9P6FLE2"/>
<keyword evidence="2" id="KW-1185">Reference proteome</keyword>